<dbReference type="STRING" id="443254.Marpi_0025"/>
<dbReference type="InterPro" id="IPR001845">
    <property type="entry name" value="HTH_ArsR_DNA-bd_dom"/>
</dbReference>
<dbReference type="EMBL" id="CP003257">
    <property type="protein sequence ID" value="AEX84485.1"/>
    <property type="molecule type" value="Genomic_DNA"/>
</dbReference>
<evidence type="ECO:0000313" key="3">
    <source>
        <dbReference type="EMBL" id="AEX84485.1"/>
    </source>
</evidence>
<dbReference type="InterPro" id="IPR001455">
    <property type="entry name" value="TusA-like"/>
</dbReference>
<feature type="domain" description="HTH arsR-type" evidence="2">
    <location>
        <begin position="1"/>
        <end position="93"/>
    </location>
</feature>
<dbReference type="Pfam" id="PF01206">
    <property type="entry name" value="TusA"/>
    <property type="match status" value="1"/>
</dbReference>
<gene>
    <name evidence="3" type="ordered locus">Marpi_0025</name>
</gene>
<evidence type="ECO:0000256" key="1">
    <source>
        <dbReference type="ARBA" id="ARBA00008984"/>
    </source>
</evidence>
<dbReference type="RefSeq" id="WP_014295557.1">
    <property type="nucleotide sequence ID" value="NC_016751.1"/>
</dbReference>
<dbReference type="Proteomes" id="UP000007161">
    <property type="component" value="Chromosome"/>
</dbReference>
<dbReference type="PANTHER" id="PTHR33279">
    <property type="entry name" value="SULFUR CARRIER PROTEIN YEDF-RELATED"/>
    <property type="match status" value="1"/>
</dbReference>
<dbReference type="SMART" id="SM00418">
    <property type="entry name" value="HTH_ARSR"/>
    <property type="match status" value="1"/>
</dbReference>
<dbReference type="HOGENOM" id="CLU_1426470_0_0_0"/>
<evidence type="ECO:0000259" key="2">
    <source>
        <dbReference type="PROSITE" id="PS50987"/>
    </source>
</evidence>
<sequence length="190" mass="21634">MSKKLTLHELFKTISNQTRIEILISILDNHLTTSDIANRLGYDISTVYRHLTHMKKIGILTSSRKKGIEYFDFASTKIFRILEYAIEFVSEINGTGIIDCSDSTICPFDQNKLNIKPDIILDMRGEICPIPDIKTRKVLENMDKDKILLVIVDYPLSAERIPISVTKEGNTVLGKISEFPGEIKIYIKKS</sequence>
<evidence type="ECO:0000313" key="4">
    <source>
        <dbReference type="Proteomes" id="UP000007161"/>
    </source>
</evidence>
<dbReference type="InterPro" id="IPR036388">
    <property type="entry name" value="WH-like_DNA-bd_sf"/>
</dbReference>
<dbReference type="InterPro" id="IPR036868">
    <property type="entry name" value="TusA-like_sf"/>
</dbReference>
<keyword evidence="4" id="KW-1185">Reference proteome</keyword>
<dbReference type="eggNOG" id="COG0425">
    <property type="taxonomic scope" value="Bacteria"/>
</dbReference>
<dbReference type="PROSITE" id="PS50987">
    <property type="entry name" value="HTH_ARSR_2"/>
    <property type="match status" value="1"/>
</dbReference>
<dbReference type="PANTHER" id="PTHR33279:SF6">
    <property type="entry name" value="SULFUR CARRIER PROTEIN YEDF-RELATED"/>
    <property type="match status" value="1"/>
</dbReference>
<dbReference type="OrthoDB" id="9800872at2"/>
<dbReference type="eggNOG" id="COG0640">
    <property type="taxonomic scope" value="Bacteria"/>
</dbReference>
<proteinExistence type="inferred from homology"/>
<name>H2J2P1_MARPK</name>
<dbReference type="AlphaFoldDB" id="H2J2P1"/>
<dbReference type="CDD" id="cd00291">
    <property type="entry name" value="SirA_YedF_YeeD"/>
    <property type="match status" value="1"/>
</dbReference>
<dbReference type="GO" id="GO:0003700">
    <property type="term" value="F:DNA-binding transcription factor activity"/>
    <property type="evidence" value="ECO:0007669"/>
    <property type="project" value="InterPro"/>
</dbReference>
<accession>H2J2P1</accession>
<dbReference type="SUPFAM" id="SSF64307">
    <property type="entry name" value="SirA-like"/>
    <property type="match status" value="1"/>
</dbReference>
<dbReference type="Gene3D" id="1.10.10.10">
    <property type="entry name" value="Winged helix-like DNA-binding domain superfamily/Winged helix DNA-binding domain"/>
    <property type="match status" value="1"/>
</dbReference>
<dbReference type="InterPro" id="IPR036390">
    <property type="entry name" value="WH_DNA-bd_sf"/>
</dbReference>
<dbReference type="InterPro" id="IPR011991">
    <property type="entry name" value="ArsR-like_HTH"/>
</dbReference>
<protein>
    <submittedName>
        <fullName evidence="3">Putative redox protein, regulator of disulfide bond formation</fullName>
    </submittedName>
</protein>
<dbReference type="Pfam" id="PF01022">
    <property type="entry name" value="HTH_5"/>
    <property type="match status" value="1"/>
</dbReference>
<dbReference type="KEGG" id="mpz:Marpi_0025"/>
<reference evidence="4" key="2">
    <citation type="submission" date="2012-01" db="EMBL/GenBank/DDBJ databases">
        <title>Complete sequence of chromosome of Marinitoga piezophila KA3.</title>
        <authorList>
            <person name="Lucas S."/>
            <person name="Han J."/>
            <person name="Lapidus A."/>
            <person name="Cheng J.-F."/>
            <person name="Goodwin L."/>
            <person name="Pitluck S."/>
            <person name="Peters L."/>
            <person name="Mikhailova N."/>
            <person name="Teshima H."/>
            <person name="Detter J.C."/>
            <person name="Han C."/>
            <person name="Tapia R."/>
            <person name="Land M."/>
            <person name="Hauser L."/>
            <person name="Kyrpides N."/>
            <person name="Ivanova N."/>
            <person name="Pagani I."/>
            <person name="Jebbar M."/>
            <person name="Vannier P."/>
            <person name="Oger P."/>
            <person name="Cario A."/>
            <person name="Bartlett D."/>
            <person name="Noll K.M."/>
            <person name="Woyke T."/>
        </authorList>
    </citation>
    <scope>NUCLEOTIDE SEQUENCE [LARGE SCALE GENOMIC DNA]</scope>
    <source>
        <strain evidence="4">DSM 14283 / JCM 11233 / KA3</strain>
    </source>
</reference>
<reference evidence="3 4" key="1">
    <citation type="journal article" date="2012" name="J. Bacteriol.">
        <title>Complete Genome Sequence of the Thermophilic, Piezophilic, Heterotrophic Bacterium Marinitoga piezophila KA3.</title>
        <authorList>
            <person name="Lucas S."/>
            <person name="Han J."/>
            <person name="Lapidus A."/>
            <person name="Cheng J.F."/>
            <person name="Goodwin L.A."/>
            <person name="Pitluck S."/>
            <person name="Peters L."/>
            <person name="Mikhailova N."/>
            <person name="Teshima H."/>
            <person name="Detter J.C."/>
            <person name="Han C."/>
            <person name="Tapia R."/>
            <person name="Land M."/>
            <person name="Hauser L."/>
            <person name="Kyrpides N.C."/>
            <person name="Ivanova N."/>
            <person name="Pagani I."/>
            <person name="Vannier P."/>
            <person name="Oger P."/>
            <person name="Bartlett D.H."/>
            <person name="Noll K.M."/>
            <person name="Woyke T."/>
            <person name="Jebbar M."/>
        </authorList>
    </citation>
    <scope>NUCLEOTIDE SEQUENCE [LARGE SCALE GENOMIC DNA]</scope>
    <source>
        <strain evidence="4">DSM 14283 / JCM 11233 / KA3</strain>
    </source>
</reference>
<dbReference type="SUPFAM" id="SSF46785">
    <property type="entry name" value="Winged helix' DNA-binding domain"/>
    <property type="match status" value="1"/>
</dbReference>
<dbReference type="Gene3D" id="3.30.110.40">
    <property type="entry name" value="TusA-like domain"/>
    <property type="match status" value="1"/>
</dbReference>
<dbReference type="CDD" id="cd00090">
    <property type="entry name" value="HTH_ARSR"/>
    <property type="match status" value="1"/>
</dbReference>
<organism evidence="3 4">
    <name type="scientific">Marinitoga piezophila (strain DSM 14283 / JCM 11233 / KA3)</name>
    <dbReference type="NCBI Taxonomy" id="443254"/>
    <lineage>
        <taxon>Bacteria</taxon>
        <taxon>Thermotogati</taxon>
        <taxon>Thermotogota</taxon>
        <taxon>Thermotogae</taxon>
        <taxon>Petrotogales</taxon>
        <taxon>Petrotogaceae</taxon>
        <taxon>Marinitoga</taxon>
    </lineage>
</organism>
<comment type="similarity">
    <text evidence="1">Belongs to the sulfur carrier protein TusA family.</text>
</comment>